<name>A0A4Y2L379_ARAVE</name>
<gene>
    <name evidence="2" type="primary">pol_1110</name>
    <name evidence="2" type="ORF">AVEN_215960_1</name>
</gene>
<dbReference type="EMBL" id="BGPR01005311">
    <property type="protein sequence ID" value="GBN08982.1"/>
    <property type="molecule type" value="Genomic_DNA"/>
</dbReference>
<evidence type="ECO:0000313" key="3">
    <source>
        <dbReference type="Proteomes" id="UP000499080"/>
    </source>
</evidence>
<feature type="domain" description="Reverse transcriptase" evidence="1">
    <location>
        <begin position="70"/>
        <end position="328"/>
    </location>
</feature>
<reference evidence="2 3" key="1">
    <citation type="journal article" date="2019" name="Sci. Rep.">
        <title>Orb-weaving spider Araneus ventricosus genome elucidates the spidroin gene catalogue.</title>
        <authorList>
            <person name="Kono N."/>
            <person name="Nakamura H."/>
            <person name="Ohtoshi R."/>
            <person name="Moran D.A.P."/>
            <person name="Shinohara A."/>
            <person name="Yoshida Y."/>
            <person name="Fujiwara M."/>
            <person name="Mori M."/>
            <person name="Tomita M."/>
            <person name="Arakawa K."/>
        </authorList>
    </citation>
    <scope>NUCLEOTIDE SEQUENCE [LARGE SCALE GENOMIC DNA]</scope>
</reference>
<evidence type="ECO:0000259" key="1">
    <source>
        <dbReference type="PROSITE" id="PS50878"/>
    </source>
</evidence>
<protein>
    <submittedName>
        <fullName evidence="2">Retrovirus-related Pol polyprotein from type-2 retrotransposable element R2DM</fullName>
    </submittedName>
</protein>
<dbReference type="GO" id="GO:0071897">
    <property type="term" value="P:DNA biosynthetic process"/>
    <property type="evidence" value="ECO:0007669"/>
    <property type="project" value="UniProtKB-ARBA"/>
</dbReference>
<comment type="caution">
    <text evidence="2">The sequence shown here is derived from an EMBL/GenBank/DDBJ whole genome shotgun (WGS) entry which is preliminary data.</text>
</comment>
<dbReference type="InterPro" id="IPR000477">
    <property type="entry name" value="RT_dom"/>
</dbReference>
<dbReference type="InterPro" id="IPR043502">
    <property type="entry name" value="DNA/RNA_pol_sf"/>
</dbReference>
<dbReference type="CDD" id="cd01650">
    <property type="entry name" value="RT_nLTR_like"/>
    <property type="match status" value="1"/>
</dbReference>
<evidence type="ECO:0000313" key="2">
    <source>
        <dbReference type="EMBL" id="GBN08982.1"/>
    </source>
</evidence>
<dbReference type="OrthoDB" id="6503643at2759"/>
<accession>A0A4Y2L379</accession>
<dbReference type="PANTHER" id="PTHR19446">
    <property type="entry name" value="REVERSE TRANSCRIPTASES"/>
    <property type="match status" value="1"/>
</dbReference>
<proteinExistence type="predicted"/>
<sequence length="328" mass="36279">MTLPRDCGPDPVFPVCQPNSDTTSSLLFPITTEEIHKCFPRNGSAPGPDLSTVGDLRKVSRFELAKIFNIFLLCRRVPDRSCRAKTIFLPKKTDAISPGDFRPISLTPIPARLFSKILARRLSPVAQLEPERRGFVETDGISQNIFMLDYVFRHARERVKRTFIASLDIKKAFDSVSHQAVFAALQALSVDPEFVKIIKSIYENSSTSFAPYADHSFKPSCGVKRGDPLSSILFNLAIDQLVKKLKAGVGLEIDGATMTISAYADDILLFASSSAGLQHLLNETSSFLEQCNLNINCVKSFTISILSDSKNKKTKIDSAFPFRVNNAP</sequence>
<dbReference type="Proteomes" id="UP000499080">
    <property type="component" value="Unassembled WGS sequence"/>
</dbReference>
<dbReference type="Pfam" id="PF00078">
    <property type="entry name" value="RVT_1"/>
    <property type="match status" value="1"/>
</dbReference>
<organism evidence="2 3">
    <name type="scientific">Araneus ventricosus</name>
    <name type="common">Orbweaver spider</name>
    <name type="synonym">Epeira ventricosa</name>
    <dbReference type="NCBI Taxonomy" id="182803"/>
    <lineage>
        <taxon>Eukaryota</taxon>
        <taxon>Metazoa</taxon>
        <taxon>Ecdysozoa</taxon>
        <taxon>Arthropoda</taxon>
        <taxon>Chelicerata</taxon>
        <taxon>Arachnida</taxon>
        <taxon>Araneae</taxon>
        <taxon>Araneomorphae</taxon>
        <taxon>Entelegynae</taxon>
        <taxon>Araneoidea</taxon>
        <taxon>Araneidae</taxon>
        <taxon>Araneus</taxon>
    </lineage>
</organism>
<keyword evidence="3" id="KW-1185">Reference proteome</keyword>
<dbReference type="SUPFAM" id="SSF56672">
    <property type="entry name" value="DNA/RNA polymerases"/>
    <property type="match status" value="1"/>
</dbReference>
<dbReference type="PROSITE" id="PS50878">
    <property type="entry name" value="RT_POL"/>
    <property type="match status" value="1"/>
</dbReference>
<dbReference type="AlphaFoldDB" id="A0A4Y2L379"/>